<protein>
    <submittedName>
        <fullName evidence="2">N-acetyltransferase</fullName>
    </submittedName>
</protein>
<evidence type="ECO:0000259" key="1">
    <source>
        <dbReference type="PROSITE" id="PS51729"/>
    </source>
</evidence>
<dbReference type="RefSeq" id="WP_006587660.1">
    <property type="nucleotide sequence ID" value="NZ_CABMGH010000030.1"/>
</dbReference>
<dbReference type="SUPFAM" id="SSF55729">
    <property type="entry name" value="Acyl-CoA N-acyltransferases (Nat)"/>
    <property type="match status" value="1"/>
</dbReference>
<dbReference type="Gene3D" id="3.40.630.30">
    <property type="match status" value="1"/>
</dbReference>
<dbReference type="EMBL" id="JAKHLF010000004">
    <property type="protein sequence ID" value="MCZ3844563.1"/>
    <property type="molecule type" value="Genomic_DNA"/>
</dbReference>
<accession>A0AAP3GX08</accession>
<reference evidence="2" key="1">
    <citation type="submission" date="2022-01" db="EMBL/GenBank/DDBJ databases">
        <title>VMRC isolate genome collection.</title>
        <authorList>
            <person name="France M."/>
            <person name="Rutt L."/>
            <person name="Humphrys M."/>
            <person name="Ravel J."/>
        </authorList>
    </citation>
    <scope>NUCLEOTIDE SEQUENCE</scope>
    <source>
        <strain evidence="2">C0127B5</strain>
    </source>
</reference>
<dbReference type="InterPro" id="IPR031165">
    <property type="entry name" value="GNAT_YJDJ"/>
</dbReference>
<dbReference type="Pfam" id="PF14542">
    <property type="entry name" value="Acetyltransf_CG"/>
    <property type="match status" value="1"/>
</dbReference>
<sequence length="97" mass="11390">MFKHDLKSHNFYLNSNNVPEYRLHYHLIKNNQVMAIDHIFVSPEVKSDLVDELIRFALSYARDNHLKVMPLGPTILAYFKENQAALTDLFYKPSLIL</sequence>
<dbReference type="PROSITE" id="PS51729">
    <property type="entry name" value="GNAT_YJDJ"/>
    <property type="match status" value="1"/>
</dbReference>
<comment type="caution">
    <text evidence="2">The sequence shown here is derived from an EMBL/GenBank/DDBJ whole genome shotgun (WGS) entry which is preliminary data.</text>
</comment>
<organism evidence="2 3">
    <name type="scientific">Lactobacillus mulieris</name>
    <dbReference type="NCBI Taxonomy" id="2508708"/>
    <lineage>
        <taxon>Bacteria</taxon>
        <taxon>Bacillati</taxon>
        <taxon>Bacillota</taxon>
        <taxon>Bacilli</taxon>
        <taxon>Lactobacillales</taxon>
        <taxon>Lactobacillaceae</taxon>
        <taxon>Lactobacillus</taxon>
    </lineage>
</organism>
<evidence type="ECO:0000313" key="2">
    <source>
        <dbReference type="EMBL" id="MCZ3844563.1"/>
    </source>
</evidence>
<evidence type="ECO:0000313" key="3">
    <source>
        <dbReference type="Proteomes" id="UP001213015"/>
    </source>
</evidence>
<name>A0AAP3GX08_9LACO</name>
<feature type="domain" description="N-acetyltransferase" evidence="1">
    <location>
        <begin position="3"/>
        <end position="91"/>
    </location>
</feature>
<dbReference type="Proteomes" id="UP001213015">
    <property type="component" value="Unassembled WGS sequence"/>
</dbReference>
<dbReference type="InterPro" id="IPR016181">
    <property type="entry name" value="Acyl_CoA_acyltransferase"/>
</dbReference>
<proteinExistence type="predicted"/>
<dbReference type="AlphaFoldDB" id="A0AAP3GX08"/>
<gene>
    <name evidence="2" type="ORF">L2422_03355</name>
</gene>